<feature type="transmembrane region" description="Helical" evidence="6">
    <location>
        <begin position="252"/>
        <end position="270"/>
    </location>
</feature>
<reference evidence="7" key="1">
    <citation type="submission" date="2021-01" db="UniProtKB">
        <authorList>
            <consortium name="EnsemblMetazoa"/>
        </authorList>
    </citation>
    <scope>IDENTIFICATION</scope>
</reference>
<keyword evidence="4 6" id="KW-1133">Transmembrane helix</keyword>
<dbReference type="PANTHER" id="PTHR12191">
    <property type="entry name" value="SOLUTE CARRIER FAMILY 39"/>
    <property type="match status" value="1"/>
</dbReference>
<evidence type="ECO:0000256" key="3">
    <source>
        <dbReference type="ARBA" id="ARBA00022692"/>
    </source>
</evidence>
<accession>A0A7M7JYR7</accession>
<dbReference type="InParanoid" id="A0A7M7JYR7"/>
<dbReference type="RefSeq" id="XP_022657663.1">
    <property type="nucleotide sequence ID" value="XM_022801928.1"/>
</dbReference>
<comment type="similarity">
    <text evidence="2">Belongs to the ZIP transporter (TC 2.A.5) family.</text>
</comment>
<keyword evidence="5 6" id="KW-0472">Membrane</keyword>
<dbReference type="EnsemblMetazoa" id="XM_022801928">
    <property type="protein sequence ID" value="XP_022657663"/>
    <property type="gene ID" value="LOC111248876"/>
</dbReference>
<dbReference type="FunCoup" id="A0A7M7JYR7">
    <property type="interactions" value="721"/>
</dbReference>
<dbReference type="GO" id="GO:0140410">
    <property type="term" value="F:monoatomic cation:bicarbonate symporter activity"/>
    <property type="evidence" value="ECO:0007669"/>
    <property type="project" value="TreeGrafter"/>
</dbReference>
<feature type="transmembrane region" description="Helical" evidence="6">
    <location>
        <begin position="216"/>
        <end position="240"/>
    </location>
</feature>
<evidence type="ECO:0000313" key="7">
    <source>
        <dbReference type="EnsemblMetazoa" id="XP_022657663"/>
    </source>
</evidence>
<protein>
    <recommendedName>
        <fullName evidence="9">Zinc transporter ZIP14</fullName>
    </recommendedName>
</protein>
<dbReference type="InterPro" id="IPR050799">
    <property type="entry name" value="ZIP_Transporter"/>
</dbReference>
<feature type="transmembrane region" description="Helical" evidence="6">
    <location>
        <begin position="419"/>
        <end position="439"/>
    </location>
</feature>
<comment type="subcellular location">
    <subcellularLocation>
        <location evidence="1">Membrane</location>
        <topology evidence="1">Multi-pass membrane protein</topology>
    </subcellularLocation>
</comment>
<evidence type="ECO:0000256" key="1">
    <source>
        <dbReference type="ARBA" id="ARBA00004141"/>
    </source>
</evidence>
<dbReference type="Proteomes" id="UP000594260">
    <property type="component" value="Unplaced"/>
</dbReference>
<dbReference type="GO" id="GO:0030003">
    <property type="term" value="P:intracellular monoatomic cation homeostasis"/>
    <property type="evidence" value="ECO:0007669"/>
    <property type="project" value="TreeGrafter"/>
</dbReference>
<dbReference type="GO" id="GO:0071578">
    <property type="term" value="P:zinc ion import across plasma membrane"/>
    <property type="evidence" value="ECO:0007669"/>
    <property type="project" value="TreeGrafter"/>
</dbReference>
<feature type="transmembrane region" description="Helical" evidence="6">
    <location>
        <begin position="486"/>
        <end position="507"/>
    </location>
</feature>
<feature type="transmembrane region" description="Helical" evidence="6">
    <location>
        <begin position="445"/>
        <end position="465"/>
    </location>
</feature>
<dbReference type="GeneID" id="111248876"/>
<evidence type="ECO:0000256" key="6">
    <source>
        <dbReference type="SAM" id="Phobius"/>
    </source>
</evidence>
<dbReference type="OrthoDB" id="200954at2759"/>
<dbReference type="KEGG" id="vde:111248876"/>
<evidence type="ECO:0000256" key="5">
    <source>
        <dbReference type="ARBA" id="ARBA00023136"/>
    </source>
</evidence>
<proteinExistence type="inferred from homology"/>
<name>A0A7M7JYR7_VARDE</name>
<dbReference type="GO" id="GO:0005385">
    <property type="term" value="F:zinc ion transmembrane transporter activity"/>
    <property type="evidence" value="ECO:0007669"/>
    <property type="project" value="TreeGrafter"/>
</dbReference>
<evidence type="ECO:0000256" key="4">
    <source>
        <dbReference type="ARBA" id="ARBA00022989"/>
    </source>
</evidence>
<sequence length="544" mass="59473">MHKDHIMKWPPLVILGGLASLAVSEDLWLQTVRDVTRLYLPTFKTTEKPVKDLETLLWHLAQIRREKTRSVASTENDKCISDQRLQGLCGRNGQCLPVSFLMNSFDPDLDKNKKAYSFESALTSLCPVLLFQSHFCSFVNRSETTPLSRNKHATSNLYSDSNATNEKPAVALEVVESPRLVEGRSSDVAEMKPKAVQRSGEDKILLHTTKPEPFQVWLYGVLSVSVISACSLTGLAVVPLLTRQLFDTMMNVFQGLAVGSLCGSAVFHLIPQAFALTEHDAGYLWKSLVVIFGIYFFYLSERIMKLLAGLRKEEKTKLQLNSVVADESGTLVDSHAHTLHSHSHAHPPKNGSIASVAWLIIFGDGMHNFIDGLSLGAAFNNSILGGISISVAVICEEFPHELGDFAVLLGAGMSARQAVLYNFLSALTCFLGLAVGILVGDLAEGTPAIFAFAGGMFLYISLVGMMGEINDVVERIQGFRGQLRALLLQNIGIVVGVATMFVMAKYAEVIDFEAFSLTEDDEAVLSDTLAHINRNVKGMLATGF</sequence>
<dbReference type="PANTHER" id="PTHR12191:SF37">
    <property type="entry name" value="ZINC TRANSPORTER FOI"/>
    <property type="match status" value="1"/>
</dbReference>
<evidence type="ECO:0000256" key="2">
    <source>
        <dbReference type="ARBA" id="ARBA00006939"/>
    </source>
</evidence>
<dbReference type="InterPro" id="IPR003689">
    <property type="entry name" value="ZIP"/>
</dbReference>
<dbReference type="Pfam" id="PF02535">
    <property type="entry name" value="Zip"/>
    <property type="match status" value="1"/>
</dbReference>
<dbReference type="GO" id="GO:0005886">
    <property type="term" value="C:plasma membrane"/>
    <property type="evidence" value="ECO:0007669"/>
    <property type="project" value="TreeGrafter"/>
</dbReference>
<organism evidence="7 8">
    <name type="scientific">Varroa destructor</name>
    <name type="common">Honeybee mite</name>
    <dbReference type="NCBI Taxonomy" id="109461"/>
    <lineage>
        <taxon>Eukaryota</taxon>
        <taxon>Metazoa</taxon>
        <taxon>Ecdysozoa</taxon>
        <taxon>Arthropoda</taxon>
        <taxon>Chelicerata</taxon>
        <taxon>Arachnida</taxon>
        <taxon>Acari</taxon>
        <taxon>Parasitiformes</taxon>
        <taxon>Mesostigmata</taxon>
        <taxon>Gamasina</taxon>
        <taxon>Dermanyssoidea</taxon>
        <taxon>Varroidae</taxon>
        <taxon>Varroa</taxon>
    </lineage>
</organism>
<evidence type="ECO:0000313" key="8">
    <source>
        <dbReference type="Proteomes" id="UP000594260"/>
    </source>
</evidence>
<feature type="transmembrane region" description="Helical" evidence="6">
    <location>
        <begin position="282"/>
        <end position="299"/>
    </location>
</feature>
<keyword evidence="3 6" id="KW-0812">Transmembrane</keyword>
<keyword evidence="8" id="KW-1185">Reference proteome</keyword>
<evidence type="ECO:0008006" key="9">
    <source>
        <dbReference type="Google" id="ProtNLM"/>
    </source>
</evidence>
<dbReference type="AlphaFoldDB" id="A0A7M7JYR7"/>